<name>A0ABR4Q8K5_9CEST</name>
<comment type="caution">
    <text evidence="2">The sequence shown here is derived from an EMBL/GenBank/DDBJ whole genome shotgun (WGS) entry which is preliminary data.</text>
</comment>
<accession>A0ABR4Q8K5</accession>
<feature type="region of interest" description="Disordered" evidence="1">
    <location>
        <begin position="116"/>
        <end position="150"/>
    </location>
</feature>
<proteinExistence type="predicted"/>
<feature type="compositionally biased region" description="Low complexity" evidence="1">
    <location>
        <begin position="127"/>
        <end position="136"/>
    </location>
</feature>
<reference evidence="2 3" key="1">
    <citation type="journal article" date="2022" name="Front. Cell. Infect. Microbiol.">
        <title>The Genomes of Two Strains of Taenia crassiceps the Animal Model for the Study of Human Cysticercosis.</title>
        <authorList>
            <person name="Bobes R.J."/>
            <person name="Estrada K."/>
            <person name="Rios-Valencia D.G."/>
            <person name="Calderon-Gallegos A."/>
            <person name="de la Torre P."/>
            <person name="Carrero J.C."/>
            <person name="Sanchez-Flores A."/>
            <person name="Laclette J.P."/>
        </authorList>
    </citation>
    <scope>NUCLEOTIDE SEQUENCE [LARGE SCALE GENOMIC DNA]</scope>
    <source>
        <strain evidence="2">WFUcys</strain>
    </source>
</reference>
<sequence length="225" mass="24477">MTTFSLRCDTLSPPLVDPTSQDHCEMTEAKAFVPSSEHKAVALPLSCANCVLLLYCIAFMSSVWHLQQSPSGCCATDGLEPPITPSMHLFPAIVTRSGLPHLREVMLDQIVEAGLRPGGVPGRRQRQASLSRSAAQTSCQPTNQPGMQAGRQMTVDPPIDAASSINRGYRRHTSLRPVASVAVCMEWVNDCFDVQHPLFDHPIPRSTCIPLLDYIFTAPSPSPTL</sequence>
<protein>
    <submittedName>
        <fullName evidence="2">Uncharacterized protein</fullName>
    </submittedName>
</protein>
<keyword evidence="3" id="KW-1185">Reference proteome</keyword>
<evidence type="ECO:0000313" key="3">
    <source>
        <dbReference type="Proteomes" id="UP001651158"/>
    </source>
</evidence>
<gene>
    <name evidence="2" type="ORF">TcWFU_008875</name>
</gene>
<feature type="compositionally biased region" description="Polar residues" evidence="1">
    <location>
        <begin position="137"/>
        <end position="146"/>
    </location>
</feature>
<evidence type="ECO:0000313" key="2">
    <source>
        <dbReference type="EMBL" id="KAL5105930.1"/>
    </source>
</evidence>
<evidence type="ECO:0000256" key="1">
    <source>
        <dbReference type="SAM" id="MobiDB-lite"/>
    </source>
</evidence>
<organism evidence="2 3">
    <name type="scientific">Taenia crassiceps</name>
    <dbReference type="NCBI Taxonomy" id="6207"/>
    <lineage>
        <taxon>Eukaryota</taxon>
        <taxon>Metazoa</taxon>
        <taxon>Spiralia</taxon>
        <taxon>Lophotrochozoa</taxon>
        <taxon>Platyhelminthes</taxon>
        <taxon>Cestoda</taxon>
        <taxon>Eucestoda</taxon>
        <taxon>Cyclophyllidea</taxon>
        <taxon>Taeniidae</taxon>
        <taxon>Taenia</taxon>
    </lineage>
</organism>
<dbReference type="Proteomes" id="UP001651158">
    <property type="component" value="Unassembled WGS sequence"/>
</dbReference>
<dbReference type="EMBL" id="JAKROA010000007">
    <property type="protein sequence ID" value="KAL5105930.1"/>
    <property type="molecule type" value="Genomic_DNA"/>
</dbReference>